<dbReference type="InterPro" id="IPR000639">
    <property type="entry name" value="Epox_hydrolase-like"/>
</dbReference>
<evidence type="ECO:0000313" key="4">
    <source>
        <dbReference type="Proteomes" id="UP000295280"/>
    </source>
</evidence>
<evidence type="ECO:0000313" key="3">
    <source>
        <dbReference type="EMBL" id="TDM02237.1"/>
    </source>
</evidence>
<dbReference type="InterPro" id="IPR000073">
    <property type="entry name" value="AB_hydrolase_1"/>
</dbReference>
<protein>
    <submittedName>
        <fullName evidence="3">Alpha/beta fold hydrolase</fullName>
    </submittedName>
</protein>
<accession>A0A9Q8FQ83</accession>
<dbReference type="PRINTS" id="PR00111">
    <property type="entry name" value="ABHYDROLASE"/>
</dbReference>
<dbReference type="OrthoDB" id="9773293at2"/>
<keyword evidence="1 3" id="KW-0378">Hydrolase</keyword>
<dbReference type="Pfam" id="PF00561">
    <property type="entry name" value="Abhydrolase_1"/>
    <property type="match status" value="1"/>
</dbReference>
<gene>
    <name evidence="3" type="ORF">ERX40_06695</name>
</gene>
<dbReference type="InterPro" id="IPR029058">
    <property type="entry name" value="AB_hydrolase_fold"/>
</dbReference>
<dbReference type="PRINTS" id="PR00412">
    <property type="entry name" value="EPOXHYDRLASE"/>
</dbReference>
<keyword evidence="4" id="KW-1185">Reference proteome</keyword>
<feature type="domain" description="AB hydrolase-1" evidence="2">
    <location>
        <begin position="26"/>
        <end position="123"/>
    </location>
</feature>
<dbReference type="Proteomes" id="UP000295280">
    <property type="component" value="Unassembled WGS sequence"/>
</dbReference>
<name>A0A9Q8FQ83_9STAP</name>
<dbReference type="EMBL" id="SCWD01000002">
    <property type="protein sequence ID" value="TDM02237.1"/>
    <property type="molecule type" value="Genomic_DNA"/>
</dbReference>
<sequence length="276" mass="31175">MKMFHVKQLTVNDVNYEIVDEGQGMPLLLLHGFPDSKKLWYQMIPELTEQGYRVIAPDLRGYGNTDMTVSYKIEDSARDMFDLLAYLDITNAHVIGHDWGAFLGWYLAAQYPTLVDSYVALSVGHPNGYLRGGGARQMMKGSYIGLFVTPGISEKLISAGDFRILGEMAENERLRQNWYMDLARPGRLTSGLNWYRHNISAILGSKLDSVMVPVMGIIGKQDPALTTAQMKASERYVYSSFDYHEIDAGHWMPETHPEVITKLILDFLSLADLKKV</sequence>
<reference evidence="3 4" key="1">
    <citation type="submission" date="2019-01" db="EMBL/GenBank/DDBJ databases">
        <title>Draft genome sequences of the type strains of six Macrococcus species.</title>
        <authorList>
            <person name="Mazhar S."/>
            <person name="Altermann E."/>
            <person name="Hill C."/>
            <person name="Mcauliffe O."/>
        </authorList>
    </citation>
    <scope>NUCLEOTIDE SEQUENCE [LARGE SCALE GENOMIC DNA]</scope>
    <source>
        <strain evidence="3 4">ATCC 51828</strain>
    </source>
</reference>
<dbReference type="Gene3D" id="3.40.50.1820">
    <property type="entry name" value="alpha/beta hydrolase"/>
    <property type="match status" value="1"/>
</dbReference>
<organism evidence="3 4">
    <name type="scientific">Macrococcus carouselicus</name>
    <dbReference type="NCBI Taxonomy" id="69969"/>
    <lineage>
        <taxon>Bacteria</taxon>
        <taxon>Bacillati</taxon>
        <taxon>Bacillota</taxon>
        <taxon>Bacilli</taxon>
        <taxon>Bacillales</taxon>
        <taxon>Staphylococcaceae</taxon>
        <taxon>Macrococcus</taxon>
    </lineage>
</organism>
<dbReference type="SUPFAM" id="SSF53474">
    <property type="entry name" value="alpha/beta-Hydrolases"/>
    <property type="match status" value="1"/>
</dbReference>
<comment type="caution">
    <text evidence="3">The sequence shown here is derived from an EMBL/GenBank/DDBJ whole genome shotgun (WGS) entry which is preliminary data.</text>
</comment>
<proteinExistence type="predicted"/>
<dbReference type="PANTHER" id="PTHR43329">
    <property type="entry name" value="EPOXIDE HYDROLASE"/>
    <property type="match status" value="1"/>
</dbReference>
<dbReference type="GO" id="GO:0016787">
    <property type="term" value="F:hydrolase activity"/>
    <property type="evidence" value="ECO:0007669"/>
    <property type="project" value="UniProtKB-KW"/>
</dbReference>
<evidence type="ECO:0000259" key="2">
    <source>
        <dbReference type="Pfam" id="PF00561"/>
    </source>
</evidence>
<dbReference type="AlphaFoldDB" id="A0A9Q8FQ83"/>
<evidence type="ECO:0000256" key="1">
    <source>
        <dbReference type="ARBA" id="ARBA00022801"/>
    </source>
</evidence>